<keyword evidence="1 4" id="KW-0489">Methyltransferase</keyword>
<comment type="caution">
    <text evidence="6">The sequence shown here is derived from an EMBL/GenBank/DDBJ whole genome shotgun (WGS) entry which is preliminary data.</text>
</comment>
<dbReference type="AlphaFoldDB" id="A0A6A6M2K5"/>
<dbReference type="InterPro" id="IPR029063">
    <property type="entry name" value="SAM-dependent_MTases_sf"/>
</dbReference>
<proteinExistence type="inferred from homology"/>
<name>A0A6A6M2K5_HEVBR</name>
<dbReference type="EMBL" id="JAAGAX010000008">
    <property type="protein sequence ID" value="KAF2306748.1"/>
    <property type="molecule type" value="Genomic_DNA"/>
</dbReference>
<dbReference type="InterPro" id="IPR025774">
    <property type="entry name" value="PiNMT-like"/>
</dbReference>
<keyword evidence="2 4" id="KW-0808">Transferase</keyword>
<reference evidence="6 7" key="1">
    <citation type="journal article" date="2020" name="Mol. Plant">
        <title>The Chromosome-Based Rubber Tree Genome Provides New Insights into Spurge Genome Evolution and Rubber Biosynthesis.</title>
        <authorList>
            <person name="Liu J."/>
            <person name="Shi C."/>
            <person name="Shi C.C."/>
            <person name="Li W."/>
            <person name="Zhang Q.J."/>
            <person name="Zhang Y."/>
            <person name="Li K."/>
            <person name="Lu H.F."/>
            <person name="Shi C."/>
            <person name="Zhu S.T."/>
            <person name="Xiao Z.Y."/>
            <person name="Nan H."/>
            <person name="Yue Y."/>
            <person name="Zhu X.G."/>
            <person name="Wu Y."/>
            <person name="Hong X.N."/>
            <person name="Fan G.Y."/>
            <person name="Tong Y."/>
            <person name="Zhang D."/>
            <person name="Mao C.L."/>
            <person name="Liu Y.L."/>
            <person name="Hao S.J."/>
            <person name="Liu W.Q."/>
            <person name="Lv M.Q."/>
            <person name="Zhang H.B."/>
            <person name="Liu Y."/>
            <person name="Hu-Tang G.R."/>
            <person name="Wang J.P."/>
            <person name="Wang J.H."/>
            <person name="Sun Y.H."/>
            <person name="Ni S.B."/>
            <person name="Chen W.B."/>
            <person name="Zhang X.C."/>
            <person name="Jiao Y.N."/>
            <person name="Eichler E.E."/>
            <person name="Li G.H."/>
            <person name="Liu X."/>
            <person name="Gao L.Z."/>
        </authorList>
    </citation>
    <scope>NUCLEOTIDE SEQUENCE [LARGE SCALE GENOMIC DNA]</scope>
    <source>
        <strain evidence="7">cv. GT1</strain>
        <tissue evidence="6">Leaf</tissue>
    </source>
</reference>
<gene>
    <name evidence="6" type="ORF">GH714_021120</name>
</gene>
<feature type="region of interest" description="SAM motif I" evidence="4">
    <location>
        <begin position="84"/>
        <end position="93"/>
    </location>
</feature>
<feature type="domain" description="Retrovirus-related Pol polyprotein from transposon TNT 1-94-like beta-barrel" evidence="5">
    <location>
        <begin position="209"/>
        <end position="267"/>
    </location>
</feature>
<dbReference type="GO" id="GO:0008168">
    <property type="term" value="F:methyltransferase activity"/>
    <property type="evidence" value="ECO:0007669"/>
    <property type="project" value="UniProtKB-KW"/>
</dbReference>
<evidence type="ECO:0000256" key="4">
    <source>
        <dbReference type="PROSITE-ProRule" id="PRU00914"/>
    </source>
</evidence>
<dbReference type="PANTHER" id="PTHR47592:SF27">
    <property type="entry name" value="OS08G0421700 PROTEIN"/>
    <property type="match status" value="1"/>
</dbReference>
<dbReference type="PANTHER" id="PTHR47592">
    <property type="entry name" value="PBF68 PROTEIN"/>
    <property type="match status" value="1"/>
</dbReference>
<organism evidence="6 7">
    <name type="scientific">Hevea brasiliensis</name>
    <name type="common">Para rubber tree</name>
    <name type="synonym">Siphonia brasiliensis</name>
    <dbReference type="NCBI Taxonomy" id="3981"/>
    <lineage>
        <taxon>Eukaryota</taxon>
        <taxon>Viridiplantae</taxon>
        <taxon>Streptophyta</taxon>
        <taxon>Embryophyta</taxon>
        <taxon>Tracheophyta</taxon>
        <taxon>Spermatophyta</taxon>
        <taxon>Magnoliopsida</taxon>
        <taxon>eudicotyledons</taxon>
        <taxon>Gunneridae</taxon>
        <taxon>Pentapetalae</taxon>
        <taxon>rosids</taxon>
        <taxon>fabids</taxon>
        <taxon>Malpighiales</taxon>
        <taxon>Euphorbiaceae</taxon>
        <taxon>Crotonoideae</taxon>
        <taxon>Micrandreae</taxon>
        <taxon>Hevea</taxon>
    </lineage>
</organism>
<evidence type="ECO:0000313" key="7">
    <source>
        <dbReference type="Proteomes" id="UP000467840"/>
    </source>
</evidence>
<sequence>MAVLSTDMDADAEAQVALLKKGIAEFYDESSGICGDHMHHGFYDPNVQVSGSLSDHRAAQIRMIEEALRFGGVPGDPKRWPKKVVDVGCGIGDSSRYLAKKFGAHCQGISLSPVQVLMANSPAATEGLADKSDFARSLKHKPKNFSFDELLVSLRIEDRHHLTQPQNQEIEFQAKANVVENFHKPKSKNFKKVPFKKNFNGNNNNKMKGIRTRSVRMGNGSEAQVLGEGQIKLEFSFGNFLVLDGVFHVPSIIKNLISASLLDQHGFKLVLGSNKVVISKHGNFIGKGYLVDGLYKLNVMSSSINAVSFTYVTNVECDTFWHDFVRFESNIVDPLTKGLARQQILQTSRGMGLKPIE</sequence>
<dbReference type="Pfam" id="PF22936">
    <property type="entry name" value="Pol_BBD"/>
    <property type="match status" value="1"/>
</dbReference>
<keyword evidence="3 4" id="KW-0949">S-adenosyl-L-methionine</keyword>
<evidence type="ECO:0000259" key="5">
    <source>
        <dbReference type="Pfam" id="PF22936"/>
    </source>
</evidence>
<evidence type="ECO:0000256" key="2">
    <source>
        <dbReference type="ARBA" id="ARBA00022679"/>
    </source>
</evidence>
<evidence type="ECO:0000313" key="6">
    <source>
        <dbReference type="EMBL" id="KAF2306748.1"/>
    </source>
</evidence>
<dbReference type="Gene3D" id="3.40.50.150">
    <property type="entry name" value="Vaccinia Virus protein VP39"/>
    <property type="match status" value="1"/>
</dbReference>
<dbReference type="Proteomes" id="UP000467840">
    <property type="component" value="Chromosome 9"/>
</dbReference>
<accession>A0A6A6M2K5</accession>
<dbReference type="InterPro" id="IPR054722">
    <property type="entry name" value="PolX-like_BBD"/>
</dbReference>
<keyword evidence="7" id="KW-1185">Reference proteome</keyword>
<protein>
    <recommendedName>
        <fullName evidence="5">Retrovirus-related Pol polyprotein from transposon TNT 1-94-like beta-barrel domain-containing protein</fullName>
    </recommendedName>
</protein>
<dbReference type="GO" id="GO:0032259">
    <property type="term" value="P:methylation"/>
    <property type="evidence" value="ECO:0007669"/>
    <property type="project" value="UniProtKB-UniRule"/>
</dbReference>
<comment type="similarity">
    <text evidence="4">Belongs to the class I-like SAM-binding methyltransferase superfamily. gTMT family.</text>
</comment>
<comment type="caution">
    <text evidence="4">Lacks conserved residue(s) required for the propagation of feature annotation.</text>
</comment>
<dbReference type="SUPFAM" id="SSF53335">
    <property type="entry name" value="S-adenosyl-L-methionine-dependent methyltransferases"/>
    <property type="match status" value="1"/>
</dbReference>
<evidence type="ECO:0000256" key="1">
    <source>
        <dbReference type="ARBA" id="ARBA00022603"/>
    </source>
</evidence>
<dbReference type="PROSITE" id="PS51581">
    <property type="entry name" value="SAM_GTMT"/>
    <property type="match status" value="1"/>
</dbReference>
<evidence type="ECO:0000256" key="3">
    <source>
        <dbReference type="ARBA" id="ARBA00022691"/>
    </source>
</evidence>